<accession>A0A914PHZ7</accession>
<feature type="compositionally biased region" description="Basic and acidic residues" evidence="4">
    <location>
        <begin position="1"/>
        <end position="16"/>
    </location>
</feature>
<dbReference type="GO" id="GO:0140662">
    <property type="term" value="F:ATP-dependent protein folding chaperone"/>
    <property type="evidence" value="ECO:0007669"/>
    <property type="project" value="InterPro"/>
</dbReference>
<evidence type="ECO:0000256" key="4">
    <source>
        <dbReference type="SAM" id="MobiDB-lite"/>
    </source>
</evidence>
<keyword evidence="3" id="KW-0067">ATP-binding</keyword>
<feature type="compositionally biased region" description="Low complexity" evidence="4">
    <location>
        <begin position="17"/>
        <end position="29"/>
    </location>
</feature>
<dbReference type="InterPro" id="IPR013126">
    <property type="entry name" value="Hsp_70_fam"/>
</dbReference>
<keyword evidence="5" id="KW-1185">Reference proteome</keyword>
<dbReference type="Pfam" id="PF00012">
    <property type="entry name" value="HSP70"/>
    <property type="match status" value="1"/>
</dbReference>
<organism evidence="5 6">
    <name type="scientific">Panagrolaimus davidi</name>
    <dbReference type="NCBI Taxonomy" id="227884"/>
    <lineage>
        <taxon>Eukaryota</taxon>
        <taxon>Metazoa</taxon>
        <taxon>Ecdysozoa</taxon>
        <taxon>Nematoda</taxon>
        <taxon>Chromadorea</taxon>
        <taxon>Rhabditida</taxon>
        <taxon>Tylenchina</taxon>
        <taxon>Panagrolaimomorpha</taxon>
        <taxon>Panagrolaimoidea</taxon>
        <taxon>Panagrolaimidae</taxon>
        <taxon>Panagrolaimus</taxon>
    </lineage>
</organism>
<evidence type="ECO:0000313" key="5">
    <source>
        <dbReference type="Proteomes" id="UP000887578"/>
    </source>
</evidence>
<dbReference type="SUPFAM" id="SSF53067">
    <property type="entry name" value="Actin-like ATPase domain"/>
    <property type="match status" value="1"/>
</dbReference>
<feature type="compositionally biased region" description="Polar residues" evidence="4">
    <location>
        <begin position="30"/>
        <end position="44"/>
    </location>
</feature>
<dbReference type="Gene3D" id="3.30.30.30">
    <property type="match status" value="1"/>
</dbReference>
<dbReference type="InterPro" id="IPR043129">
    <property type="entry name" value="ATPase_NBD"/>
</dbReference>
<evidence type="ECO:0000256" key="2">
    <source>
        <dbReference type="ARBA" id="ARBA00022741"/>
    </source>
</evidence>
<comment type="similarity">
    <text evidence="1">Belongs to the heat shock protein 70 family.</text>
</comment>
<dbReference type="AlphaFoldDB" id="A0A914PHZ7"/>
<feature type="region of interest" description="Disordered" evidence="4">
    <location>
        <begin position="1"/>
        <end position="44"/>
    </location>
</feature>
<dbReference type="WBParaSite" id="PDA_v2.g17944.t1">
    <property type="protein sequence ID" value="PDA_v2.g17944.t1"/>
    <property type="gene ID" value="PDA_v2.g17944"/>
</dbReference>
<dbReference type="Gene3D" id="3.30.420.40">
    <property type="match status" value="1"/>
</dbReference>
<protein>
    <submittedName>
        <fullName evidence="6">Uncharacterized protein</fullName>
    </submittedName>
</protein>
<dbReference type="Proteomes" id="UP000887578">
    <property type="component" value="Unplaced"/>
</dbReference>
<dbReference type="GO" id="GO:0005524">
    <property type="term" value="F:ATP binding"/>
    <property type="evidence" value="ECO:0007669"/>
    <property type="project" value="UniProtKB-KW"/>
</dbReference>
<evidence type="ECO:0000256" key="1">
    <source>
        <dbReference type="ARBA" id="ARBA00007381"/>
    </source>
</evidence>
<reference evidence="6" key="1">
    <citation type="submission" date="2022-11" db="UniProtKB">
        <authorList>
            <consortium name="WormBaseParasite"/>
        </authorList>
    </citation>
    <scope>IDENTIFICATION</scope>
</reference>
<proteinExistence type="inferred from homology"/>
<sequence length="215" mass="24391">MNRELPKNTKAEEQTSKKQNSNKNNQISSASEPTISSPPLSSSAGDPPQINFIFHNNVCAVEVVQNGSSKFLTDSFDNKWTPLYFSMAESIAKIGTEAKSHFVTFPKHVIYDVLEVTGKPLNEIRINPKWGFKLIDKDGIVYFYIETFFGPRLLSQEIIFAVFLKTMKFQTESNLNLQINEIYLSTHFELNKSQKNIFVKAAAKNNIEILSFSII</sequence>
<evidence type="ECO:0000256" key="3">
    <source>
        <dbReference type="ARBA" id="ARBA00022840"/>
    </source>
</evidence>
<keyword evidence="2" id="KW-0547">Nucleotide-binding</keyword>
<evidence type="ECO:0000313" key="6">
    <source>
        <dbReference type="WBParaSite" id="PDA_v2.g17944.t1"/>
    </source>
</evidence>
<name>A0A914PHZ7_9BILA</name>